<dbReference type="Pfam" id="PF10105">
    <property type="entry name" value="DUF2344"/>
    <property type="match status" value="1"/>
</dbReference>
<dbReference type="Gene3D" id="3.80.30.20">
    <property type="entry name" value="tm_1862 like domain"/>
    <property type="match status" value="1"/>
</dbReference>
<dbReference type="PANTHER" id="PTHR42731:SF1">
    <property type="entry name" value="RADICAL SAM DOMAIN PROTEIN"/>
    <property type="match status" value="1"/>
</dbReference>
<accession>A0A8J6N0Y8</accession>
<reference evidence="2 3" key="1">
    <citation type="submission" date="2020-08" db="EMBL/GenBank/DDBJ databases">
        <title>Bridging the membrane lipid divide: bacteria of the FCB group superphylum have the potential to synthesize archaeal ether lipids.</title>
        <authorList>
            <person name="Villanueva L."/>
            <person name="Von Meijenfeldt F.A.B."/>
            <person name="Westbye A.B."/>
            <person name="Yadav S."/>
            <person name="Hopmans E.C."/>
            <person name="Dutilh B.E."/>
            <person name="Sinninghe Damste J.S."/>
        </authorList>
    </citation>
    <scope>NUCLEOTIDE SEQUENCE [LARGE SCALE GENOMIC DNA]</scope>
    <source>
        <strain evidence="2">NIOZ-UU27</strain>
    </source>
</reference>
<dbReference type="InterPro" id="IPR023862">
    <property type="entry name" value="CHP03960_rSAM"/>
</dbReference>
<dbReference type="EMBL" id="JACNJD010000235">
    <property type="protein sequence ID" value="MBC8177783.1"/>
    <property type="molecule type" value="Genomic_DNA"/>
</dbReference>
<dbReference type="GO" id="GO:0051536">
    <property type="term" value="F:iron-sulfur cluster binding"/>
    <property type="evidence" value="ECO:0007669"/>
    <property type="project" value="InterPro"/>
</dbReference>
<dbReference type="SUPFAM" id="SSF102114">
    <property type="entry name" value="Radical SAM enzymes"/>
    <property type="match status" value="1"/>
</dbReference>
<dbReference type="InterPro" id="IPR023404">
    <property type="entry name" value="rSAM_horseshoe"/>
</dbReference>
<proteinExistence type="predicted"/>
<dbReference type="Pfam" id="PF04055">
    <property type="entry name" value="Radical_SAM"/>
    <property type="match status" value="1"/>
</dbReference>
<dbReference type="SFLD" id="SFLDS00029">
    <property type="entry name" value="Radical_SAM"/>
    <property type="match status" value="1"/>
</dbReference>
<evidence type="ECO:0000313" key="2">
    <source>
        <dbReference type="EMBL" id="MBC8177783.1"/>
    </source>
</evidence>
<dbReference type="Proteomes" id="UP000650524">
    <property type="component" value="Unassembled WGS sequence"/>
</dbReference>
<dbReference type="InterPro" id="IPR045784">
    <property type="entry name" value="Radical_SAM_N2"/>
</dbReference>
<dbReference type="InterPro" id="IPR058240">
    <property type="entry name" value="rSAM_sf"/>
</dbReference>
<dbReference type="Pfam" id="PF19864">
    <property type="entry name" value="Radical_SAM_N2"/>
    <property type="match status" value="1"/>
</dbReference>
<sequence length="854" mass="97371">MNLESRFQRETRERLQYKDMPILDQNWFSNIIRPSRYLGNEVNSVKKDPSRIEVSIALAFPDIYEIGMSHLGLKIIYNILNNQEWLAAERVFSPWVDLENELRSRGIPLTTLESERPLSGFDLVGFSLQHELSYTNVLNMLDLSGIPFLSEDRTEKGPLIIAGGPACFNPEPVADFFDLMVIGDGETAALEICRIIRETKKKKSVSKKDLLHELRHIRGIYIPSFFSIHYCPDGSVKEIKPDHADYRKVKKAILPDLDDYPYPEHQIVPFTELIHDRVSIEISRGCTRGCRFCQAGMIYRPVRERSPESIIEKAENALKLTGYEDLSLLSLSSGDYSCIGPLLETLMDRQSSKNVAVSLPSLRMDSLNTAMIEQVKRVRKTGFTLAPEAGNDRLRRVINKGLTQDDILRTADVVYRAGWKLIKLYFMIGLPYEGDEDLQDIIGLSKQITRLAGKKGKRANLNVSISTFVPKAHTPFMWTTQISPEESRRRIRLIQEGLRGSRIRVKWNQPELSWLEGVFARGDRRLGRVIIEAWGLGARFDAWGEHFKIGAWQEAFVRTGLEPDFYLHRERPFQEILPWDHIKTGVTKAFLKGEWIKAKKENLTPDCREKCLECGVCDHKTIDPVLYKDSDLSSAKETYIPPTSEYKTKYRLTYRKLSRAKHLGHLELAKVLMRAFRRAGLKLAYSAGFHPMPKVSFFAALPVGTESIEELVDIELIEAVDIFSIKEKINHELPHGIDVILVKEISPTQKRGRISESQFLITFKGPRIQEKDLRRFLESDHFSVVKTNKKGDHEIDARALVSSISLVSPNKLQLTIKQTDGPGLKPTEIVKGIFSLTDDDLLNMDVLKTGQVLA</sequence>
<gene>
    <name evidence="2" type="ORF">H8E19_10295</name>
</gene>
<dbReference type="SMART" id="SM00729">
    <property type="entry name" value="Elp3"/>
    <property type="match status" value="1"/>
</dbReference>
<dbReference type="NCBIfam" id="TIGR03936">
    <property type="entry name" value="sam_1_link_chp"/>
    <property type="match status" value="1"/>
</dbReference>
<dbReference type="PROSITE" id="PS51918">
    <property type="entry name" value="RADICAL_SAM"/>
    <property type="match status" value="1"/>
</dbReference>
<dbReference type="InterPro" id="IPR007197">
    <property type="entry name" value="rSAM"/>
</dbReference>
<name>A0A8J6N0Y8_9DELT</name>
<feature type="domain" description="Radical SAM core" evidence="1">
    <location>
        <begin position="272"/>
        <end position="504"/>
    </location>
</feature>
<dbReference type="NCBIfam" id="TIGR03960">
    <property type="entry name" value="rSAM_fuse_unch"/>
    <property type="match status" value="1"/>
</dbReference>
<organism evidence="2 3">
    <name type="scientific">Candidatus Desulfacyla euxinica</name>
    <dbReference type="NCBI Taxonomy" id="2841693"/>
    <lineage>
        <taxon>Bacteria</taxon>
        <taxon>Deltaproteobacteria</taxon>
        <taxon>Candidatus Desulfacyla</taxon>
    </lineage>
</organism>
<dbReference type="CDD" id="cd01335">
    <property type="entry name" value="Radical_SAM"/>
    <property type="match status" value="1"/>
</dbReference>
<comment type="caution">
    <text evidence="2">The sequence shown here is derived from an EMBL/GenBank/DDBJ whole genome shotgun (WGS) entry which is preliminary data.</text>
</comment>
<dbReference type="PANTHER" id="PTHR42731">
    <property type="entry name" value="SLL1084 PROTEIN"/>
    <property type="match status" value="1"/>
</dbReference>
<dbReference type="SFLD" id="SFLDG01082">
    <property type="entry name" value="B12-binding_domain_containing"/>
    <property type="match status" value="1"/>
</dbReference>
<dbReference type="InterPro" id="IPR006638">
    <property type="entry name" value="Elp3/MiaA/NifB-like_rSAM"/>
</dbReference>
<dbReference type="InterPro" id="IPR018768">
    <property type="entry name" value="DUF2344"/>
</dbReference>
<evidence type="ECO:0000259" key="1">
    <source>
        <dbReference type="PROSITE" id="PS51918"/>
    </source>
</evidence>
<protein>
    <submittedName>
        <fullName evidence="2">TIGR03960 family B12-binding radical SAM protein</fullName>
    </submittedName>
</protein>
<dbReference type="GO" id="GO:0003824">
    <property type="term" value="F:catalytic activity"/>
    <property type="evidence" value="ECO:0007669"/>
    <property type="project" value="InterPro"/>
</dbReference>
<evidence type="ECO:0000313" key="3">
    <source>
        <dbReference type="Proteomes" id="UP000650524"/>
    </source>
</evidence>
<dbReference type="AlphaFoldDB" id="A0A8J6N0Y8"/>